<keyword evidence="3" id="KW-1133">Transmembrane helix</keyword>
<reference evidence="6 7" key="1">
    <citation type="submission" date="2018-08" db="EMBL/GenBank/DDBJ databases">
        <title>Complete genome sequencing of Blastochloris tepida GI.</title>
        <authorList>
            <person name="Tsukatani Y."/>
            <person name="Mori H."/>
        </authorList>
    </citation>
    <scope>NUCLEOTIDE SEQUENCE [LARGE SCALE GENOMIC DNA]</scope>
    <source>
        <strain evidence="6 7">GI</strain>
    </source>
</reference>
<protein>
    <recommendedName>
        <fullName evidence="5">DUF1232 domain-containing protein</fullName>
    </recommendedName>
</protein>
<dbReference type="OrthoDB" id="9813247at2"/>
<evidence type="ECO:0000256" key="2">
    <source>
        <dbReference type="ARBA" id="ARBA00022692"/>
    </source>
</evidence>
<evidence type="ECO:0000313" key="7">
    <source>
        <dbReference type="Proteomes" id="UP000266934"/>
    </source>
</evidence>
<dbReference type="Pfam" id="PF06803">
    <property type="entry name" value="DUF1232"/>
    <property type="match status" value="1"/>
</dbReference>
<dbReference type="RefSeq" id="WP_126401778.1">
    <property type="nucleotide sequence ID" value="NZ_AP018907.1"/>
</dbReference>
<keyword evidence="2" id="KW-0812">Transmembrane</keyword>
<organism evidence="6 7">
    <name type="scientific">Blastochloris tepida</name>
    <dbReference type="NCBI Taxonomy" id="2233851"/>
    <lineage>
        <taxon>Bacteria</taxon>
        <taxon>Pseudomonadati</taxon>
        <taxon>Pseudomonadota</taxon>
        <taxon>Alphaproteobacteria</taxon>
        <taxon>Hyphomicrobiales</taxon>
        <taxon>Blastochloridaceae</taxon>
        <taxon>Blastochloris</taxon>
    </lineage>
</organism>
<dbReference type="AlphaFoldDB" id="A0A348G582"/>
<feature type="domain" description="DUF1232" evidence="5">
    <location>
        <begin position="72"/>
        <end position="106"/>
    </location>
</feature>
<evidence type="ECO:0000256" key="4">
    <source>
        <dbReference type="ARBA" id="ARBA00023136"/>
    </source>
</evidence>
<name>A0A348G582_9HYPH</name>
<gene>
    <name evidence="6" type="ORF">BLTE_34000</name>
</gene>
<evidence type="ECO:0000313" key="6">
    <source>
        <dbReference type="EMBL" id="BBF94715.1"/>
    </source>
</evidence>
<dbReference type="Proteomes" id="UP000266934">
    <property type="component" value="Chromosome"/>
</dbReference>
<evidence type="ECO:0000259" key="5">
    <source>
        <dbReference type="Pfam" id="PF06803"/>
    </source>
</evidence>
<keyword evidence="4" id="KW-0472">Membrane</keyword>
<dbReference type="InterPro" id="IPR010652">
    <property type="entry name" value="DUF1232"/>
</dbReference>
<accession>A0A348G582</accession>
<keyword evidence="7" id="KW-1185">Reference proteome</keyword>
<evidence type="ECO:0000256" key="1">
    <source>
        <dbReference type="ARBA" id="ARBA00004127"/>
    </source>
</evidence>
<comment type="subcellular location">
    <subcellularLocation>
        <location evidence="1">Endomembrane system</location>
        <topology evidence="1">Multi-pass membrane protein</topology>
    </subcellularLocation>
</comment>
<dbReference type="KEGG" id="blag:BLTE_34000"/>
<dbReference type="GO" id="GO:0012505">
    <property type="term" value="C:endomembrane system"/>
    <property type="evidence" value="ECO:0007669"/>
    <property type="project" value="UniProtKB-SubCell"/>
</dbReference>
<proteinExistence type="predicted"/>
<dbReference type="EMBL" id="AP018907">
    <property type="protein sequence ID" value="BBF94715.1"/>
    <property type="molecule type" value="Genomic_DNA"/>
</dbReference>
<sequence length="140" mass="14534">MERFAGSGVWGLTGSAGRCAGESPGEDPRDAAHALRGFWAKLARSLARVPFAEDLVAAYYCVIDRNTPPQVRATLIGALAYFVLPADAVPDILAGLGFTDDAAVLVAALKLVGGHVTLAHRAAARAALARLGRGERPEGV</sequence>
<evidence type="ECO:0000256" key="3">
    <source>
        <dbReference type="ARBA" id="ARBA00022989"/>
    </source>
</evidence>